<reference evidence="3" key="1">
    <citation type="submission" date="2016-11" db="UniProtKB">
        <authorList>
            <consortium name="WormBaseParasite"/>
        </authorList>
    </citation>
    <scope>IDENTIFICATION</scope>
</reference>
<dbReference type="Proteomes" id="UP000095280">
    <property type="component" value="Unplaced"/>
</dbReference>
<feature type="region of interest" description="Disordered" evidence="1">
    <location>
        <begin position="1"/>
        <end position="22"/>
    </location>
</feature>
<organism evidence="2 3">
    <name type="scientific">Macrostomum lignano</name>
    <dbReference type="NCBI Taxonomy" id="282301"/>
    <lineage>
        <taxon>Eukaryota</taxon>
        <taxon>Metazoa</taxon>
        <taxon>Spiralia</taxon>
        <taxon>Lophotrochozoa</taxon>
        <taxon>Platyhelminthes</taxon>
        <taxon>Rhabditophora</taxon>
        <taxon>Macrostomorpha</taxon>
        <taxon>Macrostomida</taxon>
        <taxon>Macrostomidae</taxon>
        <taxon>Macrostomum</taxon>
    </lineage>
</organism>
<evidence type="ECO:0000313" key="2">
    <source>
        <dbReference type="Proteomes" id="UP000095280"/>
    </source>
</evidence>
<evidence type="ECO:0000313" key="3">
    <source>
        <dbReference type="WBParaSite" id="maker-unitig_32277-snap-gene-0.2-mRNA-1"/>
    </source>
</evidence>
<proteinExistence type="predicted"/>
<feature type="compositionally biased region" description="Low complexity" evidence="1">
    <location>
        <begin position="12"/>
        <end position="22"/>
    </location>
</feature>
<accession>A0A1I8FF08</accession>
<sequence>LPAAVQAPGQQRSPRSAAGASPAAAAVLDASARIRRRSWRRALRLAGRAAQPDDLHAATCSCGRRLNGGFNRRETRGQIGLAGFPGGGAGSGEECRDEATGKLVPGGRQLRQLRIASCRRRCTPAPCWTFRTRLTVGAAADYWLSANSVRKDFEVAKLKYRIPPVFFGSQSSKLPAAHTQALEQAIPAFSFDCARAAICSHPTRY</sequence>
<dbReference type="WBParaSite" id="maker-unitig_32277-snap-gene-0.2-mRNA-1">
    <property type="protein sequence ID" value="maker-unitig_32277-snap-gene-0.2-mRNA-1"/>
    <property type="gene ID" value="maker-unitig_32277-snap-gene-0.2"/>
</dbReference>
<dbReference type="AlphaFoldDB" id="A0A1I8FF08"/>
<name>A0A1I8FF08_9PLAT</name>
<protein>
    <submittedName>
        <fullName evidence="3">DUF2263 domain-containing protein</fullName>
    </submittedName>
</protein>
<keyword evidence="2" id="KW-1185">Reference proteome</keyword>
<evidence type="ECO:0000256" key="1">
    <source>
        <dbReference type="SAM" id="MobiDB-lite"/>
    </source>
</evidence>